<evidence type="ECO:0000256" key="10">
    <source>
        <dbReference type="ARBA" id="ARBA00039095"/>
    </source>
</evidence>
<dbReference type="Proteomes" id="UP000477782">
    <property type="component" value="Unassembled WGS sequence"/>
</dbReference>
<evidence type="ECO:0000256" key="6">
    <source>
        <dbReference type="ARBA" id="ARBA00023277"/>
    </source>
</evidence>
<evidence type="ECO:0000313" key="16">
    <source>
        <dbReference type="Proteomes" id="UP000477782"/>
    </source>
</evidence>
<evidence type="ECO:0000256" key="9">
    <source>
        <dbReference type="ARBA" id="ARBA00037335"/>
    </source>
</evidence>
<keyword evidence="4 15" id="KW-0418">Kinase</keyword>
<evidence type="ECO:0000256" key="2">
    <source>
        <dbReference type="ARBA" id="ARBA00022679"/>
    </source>
</evidence>
<name>A0A6M0QT73_9RHOB</name>
<evidence type="ECO:0000256" key="11">
    <source>
        <dbReference type="ARBA" id="ARBA00039461"/>
    </source>
</evidence>
<keyword evidence="2" id="KW-0808">Transferase</keyword>
<feature type="domain" description="Four-carbon acid sugar kinase N-terminal" evidence="13">
    <location>
        <begin position="3"/>
        <end position="228"/>
    </location>
</feature>
<gene>
    <name evidence="15" type="ORF">G4Z14_10115</name>
</gene>
<dbReference type="Pfam" id="PF17042">
    <property type="entry name" value="NBD_C"/>
    <property type="match status" value="1"/>
</dbReference>
<evidence type="ECO:0000259" key="14">
    <source>
        <dbReference type="Pfam" id="PF17042"/>
    </source>
</evidence>
<evidence type="ECO:0000256" key="1">
    <source>
        <dbReference type="ARBA" id="ARBA00005715"/>
    </source>
</evidence>
<evidence type="ECO:0000256" key="12">
    <source>
        <dbReference type="ARBA" id="ARBA00041377"/>
    </source>
</evidence>
<dbReference type="InterPro" id="IPR037051">
    <property type="entry name" value="4-carb_acid_sugar_kinase_N_sf"/>
</dbReference>
<reference evidence="15 16" key="1">
    <citation type="submission" date="2020-02" db="EMBL/GenBank/DDBJ databases">
        <authorList>
            <person name="Chen W.-M."/>
        </authorList>
    </citation>
    <scope>NUCLEOTIDE SEQUENCE [LARGE SCALE GENOMIC DNA]</scope>
    <source>
        <strain evidence="15 16">KMS-5</strain>
    </source>
</reference>
<organism evidence="15 16">
    <name type="scientific">Tabrizicola oligotrophica</name>
    <dbReference type="NCBI Taxonomy" id="2710650"/>
    <lineage>
        <taxon>Bacteria</taxon>
        <taxon>Pseudomonadati</taxon>
        <taxon>Pseudomonadota</taxon>
        <taxon>Alphaproteobacteria</taxon>
        <taxon>Rhodobacterales</taxon>
        <taxon>Paracoccaceae</taxon>
        <taxon>Tabrizicola</taxon>
    </lineage>
</organism>
<keyword evidence="3" id="KW-0547">Nucleotide-binding</keyword>
<accession>A0A6M0QT73</accession>
<dbReference type="Pfam" id="PF07005">
    <property type="entry name" value="SBD_N"/>
    <property type="match status" value="1"/>
</dbReference>
<dbReference type="EC" id="2.7.1.217" evidence="10"/>
<dbReference type="Gene3D" id="3.40.980.20">
    <property type="entry name" value="Four-carbon acid sugar kinase, nucleotide binding domain"/>
    <property type="match status" value="1"/>
</dbReference>
<evidence type="ECO:0000259" key="13">
    <source>
        <dbReference type="Pfam" id="PF07005"/>
    </source>
</evidence>
<dbReference type="InterPro" id="IPR010737">
    <property type="entry name" value="4-carb_acid_sugar_kinase_N"/>
</dbReference>
<evidence type="ECO:0000256" key="4">
    <source>
        <dbReference type="ARBA" id="ARBA00022777"/>
    </source>
</evidence>
<dbReference type="Gene3D" id="3.40.50.10840">
    <property type="entry name" value="Putative sugar-binding, N-terminal domain"/>
    <property type="match status" value="1"/>
</dbReference>
<keyword evidence="5" id="KW-0067">ATP-binding</keyword>
<dbReference type="NCBIfam" id="NF043035">
    <property type="entry name" value="OxoTetrKin"/>
    <property type="match status" value="1"/>
</dbReference>
<evidence type="ECO:0000256" key="8">
    <source>
        <dbReference type="ARBA" id="ARBA00036346"/>
    </source>
</evidence>
<keyword evidence="16" id="KW-1185">Reference proteome</keyword>
<dbReference type="InterPro" id="IPR042213">
    <property type="entry name" value="NBD_C_sf"/>
</dbReference>
<sequence length="427" mass="44284">MRIGAIADDITGATDLCLMLTRAGFRTVQVMGVPEPDQRLPDADAIVIALKSRSINAEMAVDMSCAAARSLLDAGAEQLLFKYCSTFDSTDEGNIGPVTAALMDVVGAPLAIACPSFPEAGRTTYKGHLFVGDQLLSDSPLKDHPLNPMRDSNLVRVLQRQTALSVGLVQIGTIWQGAEVLRQEFAARQAIGQRILIVDTLTEADLRTIGAACEGMALVTGGSGIALGLAANFVAAGKVTPWQAPRRMAAPAGRSVVLAGSCSAATLGQIEQARAAGLPLLAVDAEGLAAGRATAAELASWAIAQPAASTPLIYSSAPPDTLRGIQHRLGQHEAGQMIEATLAEVARRLRDAGFARFLIAGGETSGAVVAALGVTTLHIGPEIAPGVPWTRSEGGADLALALKSGNFGAPDFFLKAWDLLEPEPVDV</sequence>
<comment type="function">
    <text evidence="9">Catalyzes the ATP-dependent phosphorylation of 3-oxo-tetronate to 3-oxo-tetronate 4-phosphate.</text>
</comment>
<evidence type="ECO:0000313" key="15">
    <source>
        <dbReference type="EMBL" id="NEY90650.1"/>
    </source>
</evidence>
<proteinExistence type="inferred from homology"/>
<comment type="caution">
    <text evidence="15">The sequence shown here is derived from an EMBL/GenBank/DDBJ whole genome shotgun (WGS) entry which is preliminary data.</text>
</comment>
<feature type="domain" description="Four-carbon acid sugar kinase nucleotide binding" evidence="14">
    <location>
        <begin position="256"/>
        <end position="413"/>
    </location>
</feature>
<dbReference type="SUPFAM" id="SSF142764">
    <property type="entry name" value="YgbK-like"/>
    <property type="match status" value="1"/>
</dbReference>
<dbReference type="InterPro" id="IPR031475">
    <property type="entry name" value="NBD_C"/>
</dbReference>
<evidence type="ECO:0000256" key="5">
    <source>
        <dbReference type="ARBA" id="ARBA00022840"/>
    </source>
</evidence>
<keyword evidence="6" id="KW-0119">Carbohydrate metabolism</keyword>
<dbReference type="RefSeq" id="WP_164625328.1">
    <property type="nucleotide sequence ID" value="NZ_JAAIVJ010000005.1"/>
</dbReference>
<dbReference type="EMBL" id="JAAIVJ010000005">
    <property type="protein sequence ID" value="NEY90650.1"/>
    <property type="molecule type" value="Genomic_DNA"/>
</dbReference>
<dbReference type="GO" id="GO:0005524">
    <property type="term" value="F:ATP binding"/>
    <property type="evidence" value="ECO:0007669"/>
    <property type="project" value="UniProtKB-KW"/>
</dbReference>
<dbReference type="AlphaFoldDB" id="A0A6M0QT73"/>
<dbReference type="InterPro" id="IPR050007">
    <property type="entry name" value="OtnK"/>
</dbReference>
<evidence type="ECO:0000256" key="3">
    <source>
        <dbReference type="ARBA" id="ARBA00022741"/>
    </source>
</evidence>
<comment type="catalytic activity">
    <reaction evidence="8">
        <text>3-dehydro-D-erythronate + ATP = 3-dehydro-4-O-phospho-D-erythronate + ADP + H(+)</text>
        <dbReference type="Rhea" id="RHEA:52556"/>
        <dbReference type="ChEBI" id="CHEBI:15378"/>
        <dbReference type="ChEBI" id="CHEBI:30616"/>
        <dbReference type="ChEBI" id="CHEBI:57958"/>
        <dbReference type="ChEBI" id="CHEBI:136593"/>
        <dbReference type="ChEBI" id="CHEBI:456216"/>
        <dbReference type="EC" id="2.7.1.217"/>
    </reaction>
</comment>
<comment type="similarity">
    <text evidence="1">Belongs to the four-carbon acid sugar kinase family.</text>
</comment>
<protein>
    <recommendedName>
        <fullName evidence="11">3-oxo-tetronate kinase</fullName>
        <ecNumber evidence="10">2.7.1.217</ecNumber>
    </recommendedName>
    <alternativeName>
        <fullName evidence="12">3-dehydrotetronate 4-kinase</fullName>
    </alternativeName>
</protein>
<dbReference type="GO" id="GO:0016301">
    <property type="term" value="F:kinase activity"/>
    <property type="evidence" value="ECO:0007669"/>
    <property type="project" value="UniProtKB-KW"/>
</dbReference>
<comment type="catalytic activity">
    <reaction evidence="7">
        <text>3-dehydro-L-erythronate + ATP = 3-dehydro-4-O-phospho-L-erythronate + ADP + H(+)</text>
        <dbReference type="Rhea" id="RHEA:52552"/>
        <dbReference type="ChEBI" id="CHEBI:15378"/>
        <dbReference type="ChEBI" id="CHEBI:30616"/>
        <dbReference type="ChEBI" id="CHEBI:136592"/>
        <dbReference type="ChEBI" id="CHEBI:136670"/>
        <dbReference type="ChEBI" id="CHEBI:456216"/>
        <dbReference type="EC" id="2.7.1.217"/>
    </reaction>
</comment>
<evidence type="ECO:0000256" key="7">
    <source>
        <dbReference type="ARBA" id="ARBA00035898"/>
    </source>
</evidence>